<gene>
    <name evidence="8" type="ORF">AKO1_004057</name>
</gene>
<feature type="transmembrane region" description="Helical" evidence="6">
    <location>
        <begin position="348"/>
        <end position="371"/>
    </location>
</feature>
<feature type="compositionally biased region" description="Polar residues" evidence="5">
    <location>
        <begin position="503"/>
        <end position="516"/>
    </location>
</feature>
<accession>A0AAW2YUQ3</accession>
<keyword evidence="4 6" id="KW-0472">Membrane</keyword>
<evidence type="ECO:0000256" key="6">
    <source>
        <dbReference type="SAM" id="Phobius"/>
    </source>
</evidence>
<feature type="region of interest" description="Disordered" evidence="5">
    <location>
        <begin position="496"/>
        <end position="516"/>
    </location>
</feature>
<evidence type="ECO:0000256" key="2">
    <source>
        <dbReference type="ARBA" id="ARBA00022692"/>
    </source>
</evidence>
<dbReference type="GO" id="GO:0007165">
    <property type="term" value="P:signal transduction"/>
    <property type="evidence" value="ECO:0007669"/>
    <property type="project" value="UniProtKB-ARBA"/>
</dbReference>
<keyword evidence="3 6" id="KW-1133">Transmembrane helix</keyword>
<dbReference type="InterPro" id="IPR042240">
    <property type="entry name" value="CHASE_sf"/>
</dbReference>
<name>A0AAW2YUQ3_9EUKA</name>
<dbReference type="Gene3D" id="3.30.450.350">
    <property type="entry name" value="CHASE domain"/>
    <property type="match status" value="1"/>
</dbReference>
<dbReference type="EMBL" id="JAOPGA020000701">
    <property type="protein sequence ID" value="KAL0480860.1"/>
    <property type="molecule type" value="Genomic_DNA"/>
</dbReference>
<proteinExistence type="predicted"/>
<feature type="domain" description="CHASE" evidence="7">
    <location>
        <begin position="134"/>
        <end position="269"/>
    </location>
</feature>
<dbReference type="Gene3D" id="3.30.450.20">
    <property type="entry name" value="PAS domain"/>
    <property type="match status" value="1"/>
</dbReference>
<keyword evidence="9" id="KW-1185">Reference proteome</keyword>
<protein>
    <submittedName>
        <fullName evidence="8">TMPRSS11B</fullName>
    </submittedName>
</protein>
<evidence type="ECO:0000256" key="1">
    <source>
        <dbReference type="ARBA" id="ARBA00004370"/>
    </source>
</evidence>
<dbReference type="Proteomes" id="UP001431209">
    <property type="component" value="Unassembled WGS sequence"/>
</dbReference>
<organism evidence="8 9">
    <name type="scientific">Acrasis kona</name>
    <dbReference type="NCBI Taxonomy" id="1008807"/>
    <lineage>
        <taxon>Eukaryota</taxon>
        <taxon>Discoba</taxon>
        <taxon>Heterolobosea</taxon>
        <taxon>Tetramitia</taxon>
        <taxon>Eutetramitia</taxon>
        <taxon>Acrasidae</taxon>
        <taxon>Acrasis</taxon>
    </lineage>
</organism>
<comment type="caution">
    <text evidence="8">The sequence shown here is derived from an EMBL/GenBank/DDBJ whole genome shotgun (WGS) entry which is preliminary data.</text>
</comment>
<sequence length="535" mass="59154">MSAKTKDTSSTDSGQSSTREFVKRLKFGVSIADFVLIVLGVLAIVMCLVGGLTGYFVMEKIDVQNGVQEFMNRAKTISDNINNDIADITNDLLLLQKLMTVFQNVDFYNQFLPFSATMSTVPYINGTVKLPDYMLSYAYIQVVPYDNLTSYFDTLQSWGGTYRNVSYVKAFGSTVPDVKRSEYFLITLYIPERGNAGTNLASLQSRNDSFVEARAKREIVVTDKLYQNGVRGDASGVSVYAPVIRNNVTIGFVQSAIIMKALLKSSSASSYLSGDQSIALIEDTGTIMTILTNNEQVNKPNGNYSQSDVDMLVSQSALSDSNNQISVYNRKYKMIVVSSVMPVQYLKVIPLALCLFTMLVIEALLVFAYCYRKVVVVNKIQELTKARVELLENHRAKLSNLLKTSIRSEAKSRGIINSIPDPVVVINATGLIVQSNNSFDALFAETENAEVLLSSILVDLDPNFFVSMQQGEVMKTNASLKNGTKMQVEVKVSNIVDDKREGSPNSSTPSKSPHIQLVSSIDEEESYVVIIREIL</sequence>
<dbReference type="Pfam" id="PF03924">
    <property type="entry name" value="CHASE"/>
    <property type="match status" value="1"/>
</dbReference>
<evidence type="ECO:0000259" key="7">
    <source>
        <dbReference type="Pfam" id="PF03924"/>
    </source>
</evidence>
<evidence type="ECO:0000313" key="8">
    <source>
        <dbReference type="EMBL" id="KAL0480860.1"/>
    </source>
</evidence>
<feature type="transmembrane region" description="Helical" evidence="6">
    <location>
        <begin position="34"/>
        <end position="58"/>
    </location>
</feature>
<dbReference type="AlphaFoldDB" id="A0AAW2YUQ3"/>
<dbReference type="GO" id="GO:0003824">
    <property type="term" value="F:catalytic activity"/>
    <property type="evidence" value="ECO:0007669"/>
    <property type="project" value="UniProtKB-ARBA"/>
</dbReference>
<dbReference type="InterPro" id="IPR006189">
    <property type="entry name" value="CHASE_dom"/>
</dbReference>
<dbReference type="GO" id="GO:0016020">
    <property type="term" value="C:membrane"/>
    <property type="evidence" value="ECO:0007669"/>
    <property type="project" value="UniProtKB-SubCell"/>
</dbReference>
<reference evidence="8 9" key="1">
    <citation type="submission" date="2024-03" db="EMBL/GenBank/DDBJ databases">
        <title>The Acrasis kona genome and developmental transcriptomes reveal deep origins of eukaryotic multicellular pathways.</title>
        <authorList>
            <person name="Sheikh S."/>
            <person name="Fu C.-J."/>
            <person name="Brown M.W."/>
            <person name="Baldauf S.L."/>
        </authorList>
    </citation>
    <scope>NUCLEOTIDE SEQUENCE [LARGE SCALE GENOMIC DNA]</scope>
    <source>
        <strain evidence="8 9">ATCC MYA-3509</strain>
    </source>
</reference>
<keyword evidence="2 6" id="KW-0812">Transmembrane</keyword>
<evidence type="ECO:0000256" key="5">
    <source>
        <dbReference type="SAM" id="MobiDB-lite"/>
    </source>
</evidence>
<evidence type="ECO:0000256" key="4">
    <source>
        <dbReference type="ARBA" id="ARBA00023136"/>
    </source>
</evidence>
<comment type="subcellular location">
    <subcellularLocation>
        <location evidence="1">Membrane</location>
    </subcellularLocation>
</comment>
<evidence type="ECO:0000313" key="9">
    <source>
        <dbReference type="Proteomes" id="UP001431209"/>
    </source>
</evidence>
<evidence type="ECO:0000256" key="3">
    <source>
        <dbReference type="ARBA" id="ARBA00022989"/>
    </source>
</evidence>